<evidence type="ECO:0000313" key="2">
    <source>
        <dbReference type="Proteomes" id="UP001595793"/>
    </source>
</evidence>
<dbReference type="RefSeq" id="WP_290233105.1">
    <property type="nucleotide sequence ID" value="NZ_JAUFPZ010000002.1"/>
</dbReference>
<evidence type="ECO:0000313" key="1">
    <source>
        <dbReference type="EMBL" id="MFC4029361.1"/>
    </source>
</evidence>
<name>A0ABV8HD80_9FLAO</name>
<proteinExistence type="predicted"/>
<sequence length="380" mass="43080">MANLGTKKFYKSFNSKTEENNQILKNSGYVSIVLHSAFYKSKGNFWQKTFGGSDKIALTSTITYQSSEKSIEAKSIVDKRKVKADRNHPLGLTRNIALKVPAIADGLEMKVEISAIKGDNFENSLDLMNSEEFQKPLQTASLPVGQILAVTNVIKKIFTGVNNPSILEATFAGIISKEKVTEPVTKERLTEGYIIIIANNDEDDNFLSQVEPDNFTIEGDGLKYNDATVEHTNLVFAVTFEQSKGPDQDSAWFKKYQRALNKLDEIVFAENEAEQKKILDDSRRLWIEGNAILFEDPSFIDKEKNSIKLTYFKKINERYTDLTSISDTDFIVNFTNNNFEELKLSDDFNSFNEKKILNLVNKESSKYLKELGDHNMILPL</sequence>
<comment type="caution">
    <text evidence="1">The sequence shown here is derived from an EMBL/GenBank/DDBJ whole genome shotgun (WGS) entry which is preliminary data.</text>
</comment>
<dbReference type="Proteomes" id="UP001595793">
    <property type="component" value="Unassembled WGS sequence"/>
</dbReference>
<dbReference type="EMBL" id="JBHSAS010000032">
    <property type="protein sequence ID" value="MFC4029361.1"/>
    <property type="molecule type" value="Genomic_DNA"/>
</dbReference>
<accession>A0ABV8HD80</accession>
<gene>
    <name evidence="1" type="ORF">ACFOS1_18220</name>
</gene>
<keyword evidence="2" id="KW-1185">Reference proteome</keyword>
<reference evidence="2" key="1">
    <citation type="journal article" date="2019" name="Int. J. Syst. Evol. Microbiol.">
        <title>The Global Catalogue of Microorganisms (GCM) 10K type strain sequencing project: providing services to taxonomists for standard genome sequencing and annotation.</title>
        <authorList>
            <consortium name="The Broad Institute Genomics Platform"/>
            <consortium name="The Broad Institute Genome Sequencing Center for Infectious Disease"/>
            <person name="Wu L."/>
            <person name="Ma J."/>
        </authorList>
    </citation>
    <scope>NUCLEOTIDE SEQUENCE [LARGE SCALE GENOMIC DNA]</scope>
    <source>
        <strain evidence="2">CECT 9128</strain>
    </source>
</reference>
<organism evidence="1 2">
    <name type="scientific">Zunongwangia endophytica</name>
    <dbReference type="NCBI Taxonomy" id="1808945"/>
    <lineage>
        <taxon>Bacteria</taxon>
        <taxon>Pseudomonadati</taxon>
        <taxon>Bacteroidota</taxon>
        <taxon>Flavobacteriia</taxon>
        <taxon>Flavobacteriales</taxon>
        <taxon>Flavobacteriaceae</taxon>
        <taxon>Zunongwangia</taxon>
    </lineage>
</organism>
<protein>
    <submittedName>
        <fullName evidence="1">Uncharacterized protein</fullName>
    </submittedName>
</protein>